<accession>A0ABU3PCP5</accession>
<proteinExistence type="predicted"/>
<dbReference type="InterPro" id="IPR029068">
    <property type="entry name" value="Glyas_Bleomycin-R_OHBP_Dase"/>
</dbReference>
<gene>
    <name evidence="2" type="ORF">RQP53_12385</name>
</gene>
<dbReference type="Gene3D" id="3.10.180.10">
    <property type="entry name" value="2,3-Dihydroxybiphenyl 1,2-Dioxygenase, domain 1"/>
    <property type="match status" value="1"/>
</dbReference>
<organism evidence="2 3">
    <name type="scientific">Roseateles aquae</name>
    <dbReference type="NCBI Taxonomy" id="3077235"/>
    <lineage>
        <taxon>Bacteria</taxon>
        <taxon>Pseudomonadati</taxon>
        <taxon>Pseudomonadota</taxon>
        <taxon>Betaproteobacteria</taxon>
        <taxon>Burkholderiales</taxon>
        <taxon>Sphaerotilaceae</taxon>
        <taxon>Roseateles</taxon>
    </lineage>
</organism>
<evidence type="ECO:0000313" key="2">
    <source>
        <dbReference type="EMBL" id="MDT9000065.1"/>
    </source>
</evidence>
<feature type="domain" description="Glyoxalase-like" evidence="1">
    <location>
        <begin position="5"/>
        <end position="172"/>
    </location>
</feature>
<comment type="caution">
    <text evidence="2">The sequence shown here is derived from an EMBL/GenBank/DDBJ whole genome shotgun (WGS) entry which is preliminary data.</text>
</comment>
<protein>
    <submittedName>
        <fullName evidence="2">VOC family protein</fullName>
    </submittedName>
</protein>
<name>A0ABU3PCP5_9BURK</name>
<dbReference type="InterPro" id="IPR025870">
    <property type="entry name" value="Glyoxalase-like_dom"/>
</dbReference>
<keyword evidence="3" id="KW-1185">Reference proteome</keyword>
<sequence>MAMELDHLVVGAASLEEGVAWCEQQFGVSPMPGGKHALMGTHNLLLNISSDAYPRCYLEIIAIDPEAPPPTRARWFDLDQPALQAALSQRAGLIHWVARVPSLEAALAQWRGEGVDAGVAVAATRGALSWRIALREDGRRLRREGLPVLIEWGAAHPCDALPASGVQLQSWEARDGLTATLLTPRGELKLELLA</sequence>
<dbReference type="Proteomes" id="UP001246372">
    <property type="component" value="Unassembled WGS sequence"/>
</dbReference>
<reference evidence="2" key="1">
    <citation type="submission" date="2023-09" db="EMBL/GenBank/DDBJ databases">
        <title>Paucibacter sp. APW11 Genome sequencing and assembly.</title>
        <authorList>
            <person name="Kim I."/>
        </authorList>
    </citation>
    <scope>NUCLEOTIDE SEQUENCE</scope>
    <source>
        <strain evidence="2">APW11</strain>
    </source>
</reference>
<dbReference type="Pfam" id="PF13468">
    <property type="entry name" value="Glyoxalase_3"/>
    <property type="match status" value="1"/>
</dbReference>
<evidence type="ECO:0000313" key="3">
    <source>
        <dbReference type="Proteomes" id="UP001246372"/>
    </source>
</evidence>
<evidence type="ECO:0000259" key="1">
    <source>
        <dbReference type="Pfam" id="PF13468"/>
    </source>
</evidence>
<dbReference type="SUPFAM" id="SSF54593">
    <property type="entry name" value="Glyoxalase/Bleomycin resistance protein/Dihydroxybiphenyl dioxygenase"/>
    <property type="match status" value="1"/>
</dbReference>
<dbReference type="RefSeq" id="WP_315650610.1">
    <property type="nucleotide sequence ID" value="NZ_JAVXZY010000004.1"/>
</dbReference>
<dbReference type="EMBL" id="JAVXZY010000004">
    <property type="protein sequence ID" value="MDT9000065.1"/>
    <property type="molecule type" value="Genomic_DNA"/>
</dbReference>